<feature type="transmembrane region" description="Helical" evidence="1">
    <location>
        <begin position="47"/>
        <end position="68"/>
    </location>
</feature>
<keyword evidence="1" id="KW-1133">Transmembrane helix</keyword>
<dbReference type="AlphaFoldDB" id="A0A7Y6I849"/>
<feature type="transmembrane region" description="Helical" evidence="1">
    <location>
        <begin position="12"/>
        <end position="35"/>
    </location>
</feature>
<feature type="transmembrane region" description="Helical" evidence="1">
    <location>
        <begin position="345"/>
        <end position="366"/>
    </location>
</feature>
<organism evidence="2 3">
    <name type="scientific">Nonomuraea montanisoli</name>
    <dbReference type="NCBI Taxonomy" id="2741721"/>
    <lineage>
        <taxon>Bacteria</taxon>
        <taxon>Bacillati</taxon>
        <taxon>Actinomycetota</taxon>
        <taxon>Actinomycetes</taxon>
        <taxon>Streptosporangiales</taxon>
        <taxon>Streptosporangiaceae</taxon>
        <taxon>Nonomuraea</taxon>
    </lineage>
</organism>
<name>A0A7Y6I849_9ACTN</name>
<feature type="transmembrane region" description="Helical" evidence="1">
    <location>
        <begin position="75"/>
        <end position="94"/>
    </location>
</feature>
<dbReference type="EMBL" id="JABWGN010000007">
    <property type="protein sequence ID" value="NUW33374.1"/>
    <property type="molecule type" value="Genomic_DNA"/>
</dbReference>
<sequence>MTADVAPAARRVIRIFNGYKLFTGLLWWLPIYYVYQHDSGLSDGQIFGIQSIYYLAFCLLEIPTGALADRFDYRRFLQAGALVLTAANLVPVAWTSYAGFLVHFLLVALGNSLVSGAGSAYLYEYLRRSGSVAAYQQAEGSGRAYTLTGRIAGLPAAGVLMQWYAPSPYWLSAACSAVAVLLALRLPALPSGGGEHDGRRPSVREQLLAGKTLWRSPLLMLLIAQGVAVFTLVRIGQANLFQPILTVKGLPLAVFGVVMAVTTVFELMGAARSTWLRRFGDVPVVFALTVIMAATLAVLVPAGLTGTVICLCVFSLASGLVFPVQRRLINTAITDSRHRATLLSLESLIDRSVCALVVLALGGYLSRGAMNLFLIHVAVGTTVLMAALAVLLRLSRQRPRATAEAPTATKENVT</sequence>
<evidence type="ECO:0000256" key="1">
    <source>
        <dbReference type="SAM" id="Phobius"/>
    </source>
</evidence>
<gene>
    <name evidence="2" type="ORF">HTZ77_18345</name>
</gene>
<dbReference type="RefSeq" id="WP_175590847.1">
    <property type="nucleotide sequence ID" value="NZ_JABWGN010000007.1"/>
</dbReference>
<feature type="transmembrane region" description="Helical" evidence="1">
    <location>
        <begin position="252"/>
        <end position="270"/>
    </location>
</feature>
<keyword evidence="1" id="KW-0472">Membrane</keyword>
<dbReference type="InterPro" id="IPR053160">
    <property type="entry name" value="MFS_DHA3_Transporter"/>
</dbReference>
<evidence type="ECO:0000313" key="2">
    <source>
        <dbReference type="EMBL" id="NUW33374.1"/>
    </source>
</evidence>
<dbReference type="InterPro" id="IPR011701">
    <property type="entry name" value="MFS"/>
</dbReference>
<comment type="caution">
    <text evidence="2">The sequence shown here is derived from an EMBL/GenBank/DDBJ whole genome shotgun (WGS) entry which is preliminary data.</text>
</comment>
<feature type="transmembrane region" description="Helical" evidence="1">
    <location>
        <begin position="212"/>
        <end position="232"/>
    </location>
</feature>
<dbReference type="Proteomes" id="UP000586042">
    <property type="component" value="Unassembled WGS sequence"/>
</dbReference>
<dbReference type="GO" id="GO:0022857">
    <property type="term" value="F:transmembrane transporter activity"/>
    <property type="evidence" value="ECO:0007669"/>
    <property type="project" value="InterPro"/>
</dbReference>
<keyword evidence="3" id="KW-1185">Reference proteome</keyword>
<dbReference type="PANTHER" id="PTHR23530">
    <property type="entry name" value="TRANSPORT PROTEIN-RELATED"/>
    <property type="match status" value="1"/>
</dbReference>
<dbReference type="Gene3D" id="1.20.1250.20">
    <property type="entry name" value="MFS general substrate transporter like domains"/>
    <property type="match status" value="1"/>
</dbReference>
<reference evidence="2 3" key="1">
    <citation type="submission" date="2020-06" db="EMBL/GenBank/DDBJ databases">
        <title>Nonomuraea sp. SMC257, a novel actinomycete isolated from soil.</title>
        <authorList>
            <person name="Chanama M."/>
        </authorList>
    </citation>
    <scope>NUCLEOTIDE SEQUENCE [LARGE SCALE GENOMIC DNA]</scope>
    <source>
        <strain evidence="2 3">SMC257</strain>
    </source>
</reference>
<dbReference type="Pfam" id="PF07690">
    <property type="entry name" value="MFS_1"/>
    <property type="match status" value="1"/>
</dbReference>
<dbReference type="InterPro" id="IPR036259">
    <property type="entry name" value="MFS_trans_sf"/>
</dbReference>
<keyword evidence="1" id="KW-0812">Transmembrane</keyword>
<dbReference type="SUPFAM" id="SSF103473">
    <property type="entry name" value="MFS general substrate transporter"/>
    <property type="match status" value="1"/>
</dbReference>
<proteinExistence type="predicted"/>
<protein>
    <submittedName>
        <fullName evidence="2">MFS transporter</fullName>
    </submittedName>
</protein>
<evidence type="ECO:0000313" key="3">
    <source>
        <dbReference type="Proteomes" id="UP000586042"/>
    </source>
</evidence>
<feature type="transmembrane region" description="Helical" evidence="1">
    <location>
        <begin position="100"/>
        <end position="123"/>
    </location>
</feature>
<feature type="transmembrane region" description="Helical" evidence="1">
    <location>
        <begin position="282"/>
        <end position="300"/>
    </location>
</feature>
<dbReference type="PANTHER" id="PTHR23530:SF1">
    <property type="entry name" value="PERMEASE, MAJOR FACILITATOR SUPERFAMILY-RELATED"/>
    <property type="match status" value="1"/>
</dbReference>
<feature type="transmembrane region" description="Helical" evidence="1">
    <location>
        <begin position="372"/>
        <end position="392"/>
    </location>
</feature>
<accession>A0A7Y6I849</accession>
<feature type="transmembrane region" description="Helical" evidence="1">
    <location>
        <begin position="306"/>
        <end position="324"/>
    </location>
</feature>